<protein>
    <submittedName>
        <fullName evidence="1">Uncharacterized protein</fullName>
    </submittedName>
</protein>
<organism evidence="1 2">
    <name type="scientific">Legionella israelensis</name>
    <dbReference type="NCBI Taxonomy" id="454"/>
    <lineage>
        <taxon>Bacteria</taxon>
        <taxon>Pseudomonadati</taxon>
        <taxon>Pseudomonadota</taxon>
        <taxon>Gammaproteobacteria</taxon>
        <taxon>Legionellales</taxon>
        <taxon>Legionellaceae</taxon>
        <taxon>Legionella</taxon>
    </lineage>
</organism>
<keyword evidence="2" id="KW-1185">Reference proteome</keyword>
<evidence type="ECO:0000313" key="1">
    <source>
        <dbReference type="EMBL" id="KTD18669.1"/>
    </source>
</evidence>
<accession>A0A0W0VFI8</accession>
<proteinExistence type="predicted"/>
<dbReference type="EMBL" id="LNYH01000118">
    <property type="protein sequence ID" value="KTD18669.1"/>
    <property type="molecule type" value="Genomic_DNA"/>
</dbReference>
<dbReference type="STRING" id="454.Lisr_2118"/>
<sequence length="54" mass="6412">MRNLPVMLELNKNKLTPHAEAVFIRLYEQFKMYDTQVDVHEKEIKQVGPSLLQQ</sequence>
<reference evidence="1 2" key="1">
    <citation type="submission" date="2015-11" db="EMBL/GenBank/DDBJ databases">
        <title>Genomic analysis of 38 Legionella species identifies large and diverse effector repertoires.</title>
        <authorList>
            <person name="Burstein D."/>
            <person name="Amaro F."/>
            <person name="Zusman T."/>
            <person name="Lifshitz Z."/>
            <person name="Cohen O."/>
            <person name="Gilbert J.A."/>
            <person name="Pupko T."/>
            <person name="Shuman H.A."/>
            <person name="Segal G."/>
        </authorList>
    </citation>
    <scope>NUCLEOTIDE SEQUENCE [LARGE SCALE GENOMIC DNA]</scope>
    <source>
        <strain evidence="1 2">Bercovier 4</strain>
    </source>
</reference>
<dbReference type="Proteomes" id="UP000054761">
    <property type="component" value="Unassembled WGS sequence"/>
</dbReference>
<gene>
    <name evidence="1" type="ORF">Lisr_2118</name>
</gene>
<evidence type="ECO:0000313" key="2">
    <source>
        <dbReference type="Proteomes" id="UP000054761"/>
    </source>
</evidence>
<comment type="caution">
    <text evidence="1">The sequence shown here is derived from an EMBL/GenBank/DDBJ whole genome shotgun (WGS) entry which is preliminary data.</text>
</comment>
<name>A0A0W0VFI8_9GAMM</name>
<dbReference type="AlphaFoldDB" id="A0A0W0VFI8"/>